<dbReference type="OrthoDB" id="8809738at2"/>
<name>A0A3N7HQP8_9BURK</name>
<dbReference type="Proteomes" id="UP000267464">
    <property type="component" value="Unassembled WGS sequence"/>
</dbReference>
<comment type="caution">
    <text evidence="1">The sequence shown here is derived from an EMBL/GenBank/DDBJ whole genome shotgun (WGS) entry which is preliminary data.</text>
</comment>
<reference evidence="1 2" key="2">
    <citation type="submission" date="2018-12" db="EMBL/GenBank/DDBJ databases">
        <title>Rhizobacter gummiphilus sp. nov., a rubber-degrading bacterium isolated from the soil of a botanical garden in Japan.</title>
        <authorList>
            <person name="Shunsuke S.S."/>
        </authorList>
    </citation>
    <scope>NUCLEOTIDE SEQUENCE [LARGE SCALE GENOMIC DNA]</scope>
    <source>
        <strain evidence="1 2">S-16</strain>
    </source>
</reference>
<protein>
    <submittedName>
        <fullName evidence="1">Uncharacterized protein</fullName>
    </submittedName>
</protein>
<reference evidence="1 2" key="1">
    <citation type="submission" date="2018-08" db="EMBL/GenBank/DDBJ databases">
        <authorList>
            <person name="Khan S.A."/>
            <person name="Jeon C.O."/>
            <person name="Chun B.H."/>
            <person name="Jeong S.E."/>
        </authorList>
    </citation>
    <scope>NUCLEOTIDE SEQUENCE [LARGE SCALE GENOMIC DNA]</scope>
    <source>
        <strain evidence="1 2">S-16</strain>
    </source>
</reference>
<evidence type="ECO:0000313" key="1">
    <source>
        <dbReference type="EMBL" id="RQP24524.1"/>
    </source>
</evidence>
<accession>A0A3N7HQP8</accession>
<dbReference type="EMBL" id="QUSW01000003">
    <property type="protein sequence ID" value="RQP24524.1"/>
    <property type="molecule type" value="Genomic_DNA"/>
</dbReference>
<dbReference type="RefSeq" id="WP_124541059.1">
    <property type="nucleotide sequence ID" value="NZ_QUSW01000003.1"/>
</dbReference>
<gene>
    <name evidence="1" type="ORF">DZC73_14665</name>
</gene>
<sequence length="249" mass="27382">MVSPERRSSQPASPAPTEEEYREYLHDVLARYITGNGTAKQSAALSELVEVTGRSMSAARNWLVYRQHLPDIESVAKIVRHWNIPLSEVFPRELPAARAVGADEPGAAAPAPFDINDLSMFPLFGPHQDAAAMEKALAGYTEQPRTAMLVRMAWPDQEPLIRMGDLMLVDSSQEQISRNGMYLLRIIVARGAPFTCVRMAVLQPGLNTVKLVCTNPLYAASEESHVLEDGLLPPHIAVLARVVGVMNRC</sequence>
<proteinExistence type="predicted"/>
<organism evidence="1 2">
    <name type="scientific">Piscinibacter terrae</name>
    <dbReference type="NCBI Taxonomy" id="2496871"/>
    <lineage>
        <taxon>Bacteria</taxon>
        <taxon>Pseudomonadati</taxon>
        <taxon>Pseudomonadota</taxon>
        <taxon>Betaproteobacteria</taxon>
        <taxon>Burkholderiales</taxon>
        <taxon>Sphaerotilaceae</taxon>
        <taxon>Piscinibacter</taxon>
    </lineage>
</organism>
<evidence type="ECO:0000313" key="2">
    <source>
        <dbReference type="Proteomes" id="UP000267464"/>
    </source>
</evidence>
<keyword evidence="2" id="KW-1185">Reference proteome</keyword>
<dbReference type="AlphaFoldDB" id="A0A3N7HQP8"/>